<dbReference type="GO" id="GO:0097367">
    <property type="term" value="F:carbohydrate derivative binding"/>
    <property type="evidence" value="ECO:0007669"/>
    <property type="project" value="InterPro"/>
</dbReference>
<dbReference type="Proteomes" id="UP000094622">
    <property type="component" value="Unassembled WGS sequence"/>
</dbReference>
<dbReference type="EMBL" id="MCRJ01000081">
    <property type="protein sequence ID" value="ODN69632.1"/>
    <property type="molecule type" value="Genomic_DNA"/>
</dbReference>
<dbReference type="GO" id="GO:0003700">
    <property type="term" value="F:DNA-binding transcription factor activity"/>
    <property type="evidence" value="ECO:0007669"/>
    <property type="project" value="InterPro"/>
</dbReference>
<gene>
    <name evidence="3" type="ORF">A6302_03052</name>
</gene>
<evidence type="ECO:0000313" key="3">
    <source>
        <dbReference type="EMBL" id="ODN69632.1"/>
    </source>
</evidence>
<protein>
    <submittedName>
        <fullName evidence="3">DNA-binding transcriptional regulator HexR</fullName>
    </submittedName>
</protein>
<dbReference type="PANTHER" id="PTHR30514:SF18">
    <property type="entry name" value="RPIR-FAMILY TRANSCRIPTIONAL REGULATOR"/>
    <property type="match status" value="1"/>
</dbReference>
<accession>A0A1E3H018</accession>
<dbReference type="Pfam" id="PF01418">
    <property type="entry name" value="HTH_6"/>
    <property type="match status" value="1"/>
</dbReference>
<organism evidence="3 4">
    <name type="scientific">Methylobrevis pamukkalensis</name>
    <dbReference type="NCBI Taxonomy" id="1439726"/>
    <lineage>
        <taxon>Bacteria</taxon>
        <taxon>Pseudomonadati</taxon>
        <taxon>Pseudomonadota</taxon>
        <taxon>Alphaproteobacteria</taxon>
        <taxon>Hyphomicrobiales</taxon>
        <taxon>Pleomorphomonadaceae</taxon>
        <taxon>Methylobrevis</taxon>
    </lineage>
</organism>
<dbReference type="InterPro" id="IPR001347">
    <property type="entry name" value="SIS_dom"/>
</dbReference>
<dbReference type="PATRIC" id="fig|1439726.3.peg.3207"/>
<proteinExistence type="predicted"/>
<dbReference type="InterPro" id="IPR036388">
    <property type="entry name" value="WH-like_DNA-bd_sf"/>
</dbReference>
<dbReference type="SUPFAM" id="SSF46689">
    <property type="entry name" value="Homeodomain-like"/>
    <property type="match status" value="1"/>
</dbReference>
<dbReference type="Gene3D" id="3.40.50.10490">
    <property type="entry name" value="Glucose-6-phosphate isomerase like protein, domain 1"/>
    <property type="match status" value="1"/>
</dbReference>
<evidence type="ECO:0000259" key="2">
    <source>
        <dbReference type="PROSITE" id="PS51071"/>
    </source>
</evidence>
<dbReference type="PROSITE" id="PS51071">
    <property type="entry name" value="HTH_RPIR"/>
    <property type="match status" value="1"/>
</dbReference>
<evidence type="ECO:0000313" key="4">
    <source>
        <dbReference type="Proteomes" id="UP000094622"/>
    </source>
</evidence>
<dbReference type="PANTHER" id="PTHR30514">
    <property type="entry name" value="GLUCOKINASE"/>
    <property type="match status" value="1"/>
</dbReference>
<dbReference type="InterPro" id="IPR009057">
    <property type="entry name" value="Homeodomain-like_sf"/>
</dbReference>
<dbReference type="InterPro" id="IPR000281">
    <property type="entry name" value="HTH_RpiR"/>
</dbReference>
<dbReference type="Pfam" id="PF01380">
    <property type="entry name" value="SIS"/>
    <property type="match status" value="1"/>
</dbReference>
<evidence type="ECO:0000256" key="1">
    <source>
        <dbReference type="SAM" id="MobiDB-lite"/>
    </source>
</evidence>
<feature type="domain" description="HTH rpiR-type" evidence="2">
    <location>
        <begin position="5"/>
        <end position="81"/>
    </location>
</feature>
<dbReference type="InterPro" id="IPR047640">
    <property type="entry name" value="RpiR-like"/>
</dbReference>
<dbReference type="Gene3D" id="1.10.10.10">
    <property type="entry name" value="Winged helix-like DNA-binding domain superfamily/Winged helix DNA-binding domain"/>
    <property type="match status" value="1"/>
</dbReference>
<comment type="caution">
    <text evidence="3">The sequence shown here is derived from an EMBL/GenBank/DDBJ whole genome shotgun (WGS) entry which is preliminary data.</text>
</comment>
<dbReference type="SUPFAM" id="SSF53697">
    <property type="entry name" value="SIS domain"/>
    <property type="match status" value="1"/>
</dbReference>
<feature type="region of interest" description="Disordered" evidence="1">
    <location>
        <begin position="79"/>
        <end position="98"/>
    </location>
</feature>
<name>A0A1E3H018_9HYPH</name>
<reference evidence="3 4" key="1">
    <citation type="submission" date="2016-07" db="EMBL/GenBank/DDBJ databases">
        <title>Draft Genome Sequence of Methylobrevis pamukkalensis PK2.</title>
        <authorList>
            <person name="Vasilenko O.V."/>
            <person name="Doronina N.V."/>
            <person name="Shmareva M.N."/>
            <person name="Tarlachkov S.V."/>
            <person name="Mustakhimov I."/>
            <person name="Trotsenko Y.A."/>
        </authorList>
    </citation>
    <scope>NUCLEOTIDE SEQUENCE [LARGE SCALE GENOMIC DNA]</scope>
    <source>
        <strain evidence="3 4">PK2</strain>
    </source>
</reference>
<dbReference type="GO" id="GO:1901135">
    <property type="term" value="P:carbohydrate derivative metabolic process"/>
    <property type="evidence" value="ECO:0007669"/>
    <property type="project" value="InterPro"/>
</dbReference>
<dbReference type="GO" id="GO:0003677">
    <property type="term" value="F:DNA binding"/>
    <property type="evidence" value="ECO:0007669"/>
    <property type="project" value="UniProtKB-KW"/>
</dbReference>
<keyword evidence="4" id="KW-1185">Reference proteome</keyword>
<dbReference type="InterPro" id="IPR046348">
    <property type="entry name" value="SIS_dom_sf"/>
</dbReference>
<keyword evidence="3" id="KW-0238">DNA-binding</keyword>
<dbReference type="AlphaFoldDB" id="A0A1E3H018"/>
<sequence>MVEEGTIAERIRDEMSLFTPTERKAAHVLLANYPIAGLETVAEFARRANISAPTVLRFVGRLGFSGYPDFQRALREELEKQTQSPLTKAAFRPEGGAGEGEPLARFRDALIDNIRETFRHVPAAEFEAVVAALADARRPVHALGGRLSDALAYHLAAHLRVVRPGVGHISGQNANWRDVLIDLGARDVLVIFDIRRYQDDLAVFAAAAAERGVTVVLFTDQWLSPVARHARHVVAARVPVPSRWDSMTALLGIVEAVVAAVTEAMGETAVRRISLIEALRPPASS</sequence>
<dbReference type="OrthoDB" id="3574600at2"/>